<name>A0AC35GN54_9BILA</name>
<dbReference type="Proteomes" id="UP000887580">
    <property type="component" value="Unplaced"/>
</dbReference>
<sequence length="1085" mass="124043">MLFSYVGIYPSIKYAFIYDNSTDEVYEIPIRWNPENNEGVKTFATLTIPAVNPVKKIFDMLQSYKKWSNGCVSIVLEKYDNQMRKDFIYYGKEAGYERIEIIDAQTARYLHATFYSDYIPTNNDLIWIIHNRKCHVWKKTKNIAKYLCSIKADYEILNKYLSTKNDSDRQYKDMCKPDVILYDSLDISLLKLQLPCYQFQTFPVSTSFLTQIFKNAPNPLLTAKRGPLVHACLMTNETKMTQYKTERMLDRRIIMRLGNSNNKEWKFIIAAFENNEKLPLQYKIILKKRQENHKLIIESEQAIPRQPYLLQSSIIDRESLKDICLKEKREQKIPLPLCDNIILTFKIDENGIYTVNIEEMLPENFSDIDEFINAFYGNFKPMQKENNYNKNISSSSSETYCIPKHVFTTDENINVVGIDLGTTRCCAAVNRKNGIQTTLLDNQGQRLLPSYVSFDEQHDKCGQIVIDRLRNYAKSSVFDSKRIIGRNFETLKIDDSWTFDVIDDEGKIVIKAHDYNNQIVKKKPEEISAVLLKHIKQKTEEFQGKKLVEAVITVPAAFKEPQNEATKAAAFLAGWKTIHLLPEPVAAAFAYFIDQPIEENSNVLLFDLGGGTLDVCIFKILKSELSIISRSGDPNLGGRDFDNILIDYFKEHLQTDFGINLTKSKHYKLMQKCQEAKETLTVTNEYLLDVEDFGASVEDAYLRITRNQFEILSNGLLEKLQKCINASLQQAGSTAKDMNKVLYVGGGCRVPKVQELLRETFPHAEHCCEENPDEVVAMGAAYYAYYLKCVAAPKSENIKYTHYSFPATLKKSSHSLPKKISSYSSKINVVGIYFGIKNCCAAINGKHGVEIMRLDFTTKLLPSYVAFDTEKEKCGQIVVDRFRNFAKFTVFDVLNLLGKTLDEEITVCNDWPFDLSTIDDRLKIQVQGPNGITSKYPEEHRGMRVNEVVIAIPDAYNLAQRDALCAAALDRLEVDDIDATADAKSYIAISSGHFQILAIKLLDKIQLSIFSALDEAKITVKEINMVFYAGEGCQMPMIKNIFSEIFPHSEHYCEEHPEEVVAMGAAYYAYHLKMVVNDDNRCSIA</sequence>
<evidence type="ECO:0000313" key="2">
    <source>
        <dbReference type="WBParaSite" id="PS1159_v2.g7091.t1"/>
    </source>
</evidence>
<dbReference type="WBParaSite" id="PS1159_v2.g7091.t1">
    <property type="protein sequence ID" value="PS1159_v2.g7091.t1"/>
    <property type="gene ID" value="PS1159_v2.g7091"/>
</dbReference>
<protein>
    <submittedName>
        <fullName evidence="2">Heat shock protein 70</fullName>
    </submittedName>
</protein>
<accession>A0AC35GN54</accession>
<proteinExistence type="predicted"/>
<reference evidence="2" key="1">
    <citation type="submission" date="2022-11" db="UniProtKB">
        <authorList>
            <consortium name="WormBaseParasite"/>
        </authorList>
    </citation>
    <scope>IDENTIFICATION</scope>
</reference>
<evidence type="ECO:0000313" key="1">
    <source>
        <dbReference type="Proteomes" id="UP000887580"/>
    </source>
</evidence>
<organism evidence="1 2">
    <name type="scientific">Panagrolaimus sp. PS1159</name>
    <dbReference type="NCBI Taxonomy" id="55785"/>
    <lineage>
        <taxon>Eukaryota</taxon>
        <taxon>Metazoa</taxon>
        <taxon>Ecdysozoa</taxon>
        <taxon>Nematoda</taxon>
        <taxon>Chromadorea</taxon>
        <taxon>Rhabditida</taxon>
        <taxon>Tylenchina</taxon>
        <taxon>Panagrolaimomorpha</taxon>
        <taxon>Panagrolaimoidea</taxon>
        <taxon>Panagrolaimidae</taxon>
        <taxon>Panagrolaimus</taxon>
    </lineage>
</organism>